<reference evidence="1" key="1">
    <citation type="submission" date="2022-10" db="EMBL/GenBank/DDBJ databases">
        <title>Tapping the CABI collections for fungal endophytes: first genome assemblies for Collariella, Neodidymelliopsis, Ascochyta clinopodiicola, Didymella pomorum, Didymosphaeria variabile, Neocosmospora piperis and Neocucurbitaria cava.</title>
        <authorList>
            <person name="Hill R."/>
        </authorList>
    </citation>
    <scope>NUCLEOTIDE SEQUENCE</scope>
    <source>
        <strain evidence="1">IMI 360193</strain>
    </source>
</reference>
<evidence type="ECO:0000313" key="1">
    <source>
        <dbReference type="EMBL" id="KAJ4330639.1"/>
    </source>
</evidence>
<keyword evidence="2" id="KW-1185">Reference proteome</keyword>
<sequence>MTNPDCISIREQLSQYPGSKLGFVVYRLTYADDTRWAQFMTYLNTRIRLGLEKTGDGDLFQHIDWDVQEDPTLEEAEESEVRRRFKRYLEENSHSQHGSRAMACMTASRFEVDQNLDDGPPPEEFDTTGLSCVQLISIDPRETRSSYQMVGLSFVFPRAYSLLELGWHQINTGPEDMFTN</sequence>
<name>A0A9W9BWK6_9PLEO</name>
<evidence type="ECO:0000313" key="2">
    <source>
        <dbReference type="Proteomes" id="UP001140562"/>
    </source>
</evidence>
<accession>A0A9W9BWK6</accession>
<dbReference type="Proteomes" id="UP001140562">
    <property type="component" value="Unassembled WGS sequence"/>
</dbReference>
<proteinExistence type="predicted"/>
<comment type="caution">
    <text evidence="1">The sequence shown here is derived from an EMBL/GenBank/DDBJ whole genome shotgun (WGS) entry which is preliminary data.</text>
</comment>
<organism evidence="1 2">
    <name type="scientific">Didymella glomerata</name>
    <dbReference type="NCBI Taxonomy" id="749621"/>
    <lineage>
        <taxon>Eukaryota</taxon>
        <taxon>Fungi</taxon>
        <taxon>Dikarya</taxon>
        <taxon>Ascomycota</taxon>
        <taxon>Pezizomycotina</taxon>
        <taxon>Dothideomycetes</taxon>
        <taxon>Pleosporomycetidae</taxon>
        <taxon>Pleosporales</taxon>
        <taxon>Pleosporineae</taxon>
        <taxon>Didymellaceae</taxon>
        <taxon>Didymella</taxon>
    </lineage>
</organism>
<dbReference type="OrthoDB" id="4424523at2759"/>
<protein>
    <submittedName>
        <fullName evidence="1">Uncharacterized protein</fullName>
    </submittedName>
</protein>
<gene>
    <name evidence="1" type="ORF">N0V87_009824</name>
</gene>
<dbReference type="EMBL" id="JAPEUV010000184">
    <property type="protein sequence ID" value="KAJ4330639.1"/>
    <property type="molecule type" value="Genomic_DNA"/>
</dbReference>
<dbReference type="AlphaFoldDB" id="A0A9W9BWK6"/>